<dbReference type="EC" id="3.1.2.-" evidence="2"/>
<keyword evidence="2" id="KW-0378">Hydrolase</keyword>
<proteinExistence type="predicted"/>
<dbReference type="AlphaFoldDB" id="C0QFP2"/>
<dbReference type="InterPro" id="IPR036514">
    <property type="entry name" value="SGNH_hydro_sf"/>
</dbReference>
<accession>C0QFP2</accession>
<dbReference type="eggNOG" id="COG2755">
    <property type="taxonomic scope" value="Bacteria"/>
</dbReference>
<protein>
    <submittedName>
        <fullName evidence="2">Lipase/hydrolase</fullName>
        <ecNumber evidence="2">3.1.2.-</ecNumber>
    </submittedName>
</protein>
<keyword evidence="3" id="KW-1185">Reference proteome</keyword>
<dbReference type="Proteomes" id="UP000000442">
    <property type="component" value="Chromosome"/>
</dbReference>
<dbReference type="Pfam" id="PF13472">
    <property type="entry name" value="Lipase_GDSL_2"/>
    <property type="match status" value="1"/>
</dbReference>
<dbReference type="KEGG" id="dat:HRM2_23650"/>
<dbReference type="OrthoDB" id="9786188at2"/>
<dbReference type="EMBL" id="CP001087">
    <property type="protein sequence ID" value="ACN15460.1"/>
    <property type="molecule type" value="Genomic_DNA"/>
</dbReference>
<dbReference type="PANTHER" id="PTHR30383">
    <property type="entry name" value="THIOESTERASE 1/PROTEASE 1/LYSOPHOSPHOLIPASE L1"/>
    <property type="match status" value="1"/>
</dbReference>
<dbReference type="Gene3D" id="3.40.50.1110">
    <property type="entry name" value="SGNH hydrolase"/>
    <property type="match status" value="1"/>
</dbReference>
<evidence type="ECO:0000259" key="1">
    <source>
        <dbReference type="Pfam" id="PF13472"/>
    </source>
</evidence>
<dbReference type="CDD" id="cd01822">
    <property type="entry name" value="Lysophospholipase_L1_like"/>
    <property type="match status" value="1"/>
</dbReference>
<feature type="domain" description="SGNH hydrolase-type esterase" evidence="1">
    <location>
        <begin position="32"/>
        <end position="194"/>
    </location>
</feature>
<evidence type="ECO:0000313" key="2">
    <source>
        <dbReference type="EMBL" id="ACN15460.1"/>
    </source>
</evidence>
<dbReference type="SUPFAM" id="SSF52266">
    <property type="entry name" value="SGNH hydrolase"/>
    <property type="match status" value="1"/>
</dbReference>
<dbReference type="InterPro" id="IPR013830">
    <property type="entry name" value="SGNH_hydro"/>
</dbReference>
<dbReference type="InterPro" id="IPR051532">
    <property type="entry name" value="Ester_Hydrolysis_Enzymes"/>
</dbReference>
<organism evidence="2 3">
    <name type="scientific">Desulforapulum autotrophicum (strain ATCC 43914 / DSM 3382 / VKM B-1955 / HRM2)</name>
    <name type="common">Desulfobacterium autotrophicum</name>
    <dbReference type="NCBI Taxonomy" id="177437"/>
    <lineage>
        <taxon>Bacteria</taxon>
        <taxon>Pseudomonadati</taxon>
        <taxon>Thermodesulfobacteriota</taxon>
        <taxon>Desulfobacteria</taxon>
        <taxon>Desulfobacterales</taxon>
        <taxon>Desulfobacteraceae</taxon>
        <taxon>Desulforapulum</taxon>
    </lineage>
</organism>
<evidence type="ECO:0000313" key="3">
    <source>
        <dbReference type="Proteomes" id="UP000000442"/>
    </source>
</evidence>
<name>C0QFP2_DESAH</name>
<dbReference type="STRING" id="177437.HRM2_23650"/>
<dbReference type="PANTHER" id="PTHR30383:SF24">
    <property type="entry name" value="THIOESTERASE 1_PROTEASE 1_LYSOPHOSPHOLIPASE L1"/>
    <property type="match status" value="1"/>
</dbReference>
<dbReference type="RefSeq" id="WP_015904228.1">
    <property type="nucleotide sequence ID" value="NC_012108.1"/>
</dbReference>
<reference evidence="2 3" key="1">
    <citation type="journal article" date="2009" name="Environ. Microbiol.">
        <title>Genome sequence of Desulfobacterium autotrophicum HRM2, a marine sulfate reducer oxidizing organic carbon completely to carbon dioxide.</title>
        <authorList>
            <person name="Strittmatter A.W."/>
            <person name="Liesegang H."/>
            <person name="Rabus R."/>
            <person name="Decker I."/>
            <person name="Amann J."/>
            <person name="Andres S."/>
            <person name="Henne A."/>
            <person name="Fricke W.F."/>
            <person name="Martinez-Arias R."/>
            <person name="Bartels D."/>
            <person name="Goesmann A."/>
            <person name="Krause L."/>
            <person name="Puehler A."/>
            <person name="Klenk H.P."/>
            <person name="Richter M."/>
            <person name="Schuler M."/>
            <person name="Gloeckner F.O."/>
            <person name="Meyerdierks A."/>
            <person name="Gottschalk G."/>
            <person name="Amann R."/>
        </authorList>
    </citation>
    <scope>NUCLEOTIDE SEQUENCE [LARGE SCALE GENOMIC DNA]</scope>
    <source>
        <strain evidence="3">ATCC 43914 / DSM 3382 / HRM2</strain>
    </source>
</reference>
<gene>
    <name evidence="2" type="ordered locus">HRM2_23650</name>
</gene>
<dbReference type="HOGENOM" id="CLU_051180_1_1_7"/>
<dbReference type="GO" id="GO:0004622">
    <property type="term" value="F:phosphatidylcholine lysophospholipase activity"/>
    <property type="evidence" value="ECO:0007669"/>
    <property type="project" value="TreeGrafter"/>
</dbReference>
<sequence length="207" mass="22343">MKPLPFLLAAIIVLAGIRDPLSARESVTRILFVGDSITAGFGVDPEQSYPVLVDQLLRQKGFNNIEITNGSISGSTTASALSRLKWFLRIKPHILVLALGANDGLRGLSTVEMEQNLDRTILLALENGIQVILAGMEVPPNYGPRYSAAFRKVFPSLASHHNIALIPFLLKDVAGIASLNQADGIHPNQAGQEIIATTVLPYLLDQL</sequence>